<protein>
    <submittedName>
        <fullName evidence="1">Uncharacterized protein</fullName>
    </submittedName>
</protein>
<evidence type="ECO:0000313" key="1">
    <source>
        <dbReference type="EMBL" id="RYR69019.1"/>
    </source>
</evidence>
<dbReference type="EMBL" id="SDMP01000003">
    <property type="protein sequence ID" value="RYR69019.1"/>
    <property type="molecule type" value="Genomic_DNA"/>
</dbReference>
<sequence>MEERKMRRNNFALPSVILAESKFASGPYPWTHYDISCKKLNKHIGRGSEKLESDIVIFYEVAKIFNSKMLAKQLMIFHVCKSLLYLNVTRVSTGQ</sequence>
<proteinExistence type="predicted"/>
<accession>A0A445E0V7</accession>
<comment type="caution">
    <text evidence="1">The sequence shown here is derived from an EMBL/GenBank/DDBJ whole genome shotgun (WGS) entry which is preliminary data.</text>
</comment>
<keyword evidence="2" id="KW-1185">Reference proteome</keyword>
<organism evidence="1 2">
    <name type="scientific">Arachis hypogaea</name>
    <name type="common">Peanut</name>
    <dbReference type="NCBI Taxonomy" id="3818"/>
    <lineage>
        <taxon>Eukaryota</taxon>
        <taxon>Viridiplantae</taxon>
        <taxon>Streptophyta</taxon>
        <taxon>Embryophyta</taxon>
        <taxon>Tracheophyta</taxon>
        <taxon>Spermatophyta</taxon>
        <taxon>Magnoliopsida</taxon>
        <taxon>eudicotyledons</taxon>
        <taxon>Gunneridae</taxon>
        <taxon>Pentapetalae</taxon>
        <taxon>rosids</taxon>
        <taxon>fabids</taxon>
        <taxon>Fabales</taxon>
        <taxon>Fabaceae</taxon>
        <taxon>Papilionoideae</taxon>
        <taxon>50 kb inversion clade</taxon>
        <taxon>dalbergioids sensu lato</taxon>
        <taxon>Dalbergieae</taxon>
        <taxon>Pterocarpus clade</taxon>
        <taxon>Arachis</taxon>
    </lineage>
</organism>
<evidence type="ECO:0000313" key="2">
    <source>
        <dbReference type="Proteomes" id="UP000289738"/>
    </source>
</evidence>
<reference evidence="1 2" key="1">
    <citation type="submission" date="2019-01" db="EMBL/GenBank/DDBJ databases">
        <title>Sequencing of cultivated peanut Arachis hypogaea provides insights into genome evolution and oil improvement.</title>
        <authorList>
            <person name="Chen X."/>
        </authorList>
    </citation>
    <scope>NUCLEOTIDE SEQUENCE [LARGE SCALE GENOMIC DNA]</scope>
    <source>
        <strain evidence="2">cv. Fuhuasheng</strain>
        <tissue evidence="1">Leaves</tissue>
    </source>
</reference>
<dbReference type="Proteomes" id="UP000289738">
    <property type="component" value="Chromosome A03"/>
</dbReference>
<name>A0A445E0V7_ARAHY</name>
<gene>
    <name evidence="1" type="ORF">Ahy_A03g015534</name>
</gene>
<dbReference type="AlphaFoldDB" id="A0A445E0V7"/>